<dbReference type="GO" id="GO:0015937">
    <property type="term" value="P:coenzyme A biosynthetic process"/>
    <property type="evidence" value="ECO:0007669"/>
    <property type="project" value="UniProtKB-UniRule"/>
</dbReference>
<dbReference type="InterPro" id="IPR036551">
    <property type="entry name" value="Flavin_trans-like"/>
</dbReference>
<dbReference type="GO" id="GO:0015941">
    <property type="term" value="P:pantothenate catabolic process"/>
    <property type="evidence" value="ECO:0007669"/>
    <property type="project" value="InterPro"/>
</dbReference>
<dbReference type="PANTHER" id="PTHR14359">
    <property type="entry name" value="HOMO-OLIGOMERIC FLAVIN CONTAINING CYS DECARBOXYLASE FAMILY"/>
    <property type="match status" value="1"/>
</dbReference>
<dbReference type="EC" id="6.3.2.5" evidence="3"/>
<comment type="function">
    <text evidence="4">Catalyzes two steps in the biosynthesis of coenzyme A. In the first step cysteine is conjugated to 4'-phosphopantothenate to form 4-phosphopantothenoylcysteine, in the latter compound is decarboxylated to form 4'-phosphopantotheine.</text>
</comment>
<feature type="region of interest" description="Phosphopantothenoylcysteine decarboxylase" evidence="3">
    <location>
        <begin position="1"/>
        <end position="189"/>
    </location>
</feature>
<dbReference type="InterPro" id="IPR035929">
    <property type="entry name" value="CoaB-like_sf"/>
</dbReference>
<proteinExistence type="inferred from homology"/>
<keyword evidence="1 3" id="KW-0210">Decarboxylase</keyword>
<dbReference type="InterPro" id="IPR003382">
    <property type="entry name" value="Flavoprotein"/>
</dbReference>
<gene>
    <name evidence="3 7" type="primary">coaBC</name>
    <name evidence="7" type="ORF">DDW44_11370</name>
</gene>
<dbReference type="AlphaFoldDB" id="A0A2S1SSE7"/>
<dbReference type="OrthoDB" id="9802554at2"/>
<dbReference type="NCBIfam" id="TIGR00521">
    <property type="entry name" value="coaBC_dfp"/>
    <property type="match status" value="1"/>
</dbReference>
<dbReference type="SUPFAM" id="SSF102645">
    <property type="entry name" value="CoaB-like"/>
    <property type="match status" value="1"/>
</dbReference>
<dbReference type="EC" id="4.1.1.36" evidence="3"/>
<keyword evidence="3 4" id="KW-0436">Ligase</keyword>
<organism evidence="7 8">
    <name type="scientific">Streptomyces tirandamycinicus</name>
    <dbReference type="NCBI Taxonomy" id="2174846"/>
    <lineage>
        <taxon>Bacteria</taxon>
        <taxon>Bacillati</taxon>
        <taxon>Actinomycetota</taxon>
        <taxon>Actinomycetes</taxon>
        <taxon>Kitasatosporales</taxon>
        <taxon>Streptomycetaceae</taxon>
        <taxon>Streptomyces</taxon>
    </lineage>
</organism>
<comment type="caution">
    <text evidence="3">Lacks conserved residue(s) required for the propagation of feature annotation.</text>
</comment>
<reference evidence="7 8" key="1">
    <citation type="submission" date="2018-05" db="EMBL/GenBank/DDBJ databases">
        <title>Complete genome sequence of sponge-derived Streptomyces sp. HNM0039.</title>
        <authorList>
            <person name="Huang X."/>
            <person name="Zhou S."/>
        </authorList>
    </citation>
    <scope>NUCLEOTIDE SEQUENCE [LARGE SCALE GENOMIC DNA]</scope>
    <source>
        <strain evidence="7 8">HNM0039</strain>
    </source>
</reference>
<evidence type="ECO:0000256" key="3">
    <source>
        <dbReference type="HAMAP-Rule" id="MF_02225"/>
    </source>
</evidence>
<evidence type="ECO:0000259" key="6">
    <source>
        <dbReference type="Pfam" id="PF04127"/>
    </source>
</evidence>
<dbReference type="GO" id="GO:0004632">
    <property type="term" value="F:phosphopantothenate--cysteine ligase activity"/>
    <property type="evidence" value="ECO:0007669"/>
    <property type="project" value="UniProtKB-UniRule"/>
</dbReference>
<feature type="binding site" evidence="3">
    <location>
        <begin position="306"/>
        <end position="309"/>
    </location>
    <ligand>
        <name>CTP</name>
        <dbReference type="ChEBI" id="CHEBI:37563"/>
    </ligand>
</feature>
<keyword evidence="3" id="KW-0511">Multifunctional enzyme</keyword>
<dbReference type="Pfam" id="PF04127">
    <property type="entry name" value="DFP"/>
    <property type="match status" value="1"/>
</dbReference>
<name>A0A2S1SSE7_9ACTN</name>
<keyword evidence="2 3" id="KW-0456">Lyase</keyword>
<evidence type="ECO:0000313" key="7">
    <source>
        <dbReference type="EMBL" id="AWI29321.1"/>
    </source>
</evidence>
<comment type="similarity">
    <text evidence="3 4">In the C-terminal section; belongs to the PPC synthetase family.</text>
</comment>
<feature type="binding site" evidence="3">
    <location>
        <position position="326"/>
    </location>
    <ligand>
        <name>CTP</name>
        <dbReference type="ChEBI" id="CHEBI:37563"/>
    </ligand>
</feature>
<dbReference type="HAMAP" id="MF_02225">
    <property type="entry name" value="CoaBC"/>
    <property type="match status" value="1"/>
</dbReference>
<feature type="binding site" evidence="3">
    <location>
        <position position="278"/>
    </location>
    <ligand>
        <name>CTP</name>
        <dbReference type="ChEBI" id="CHEBI:37563"/>
    </ligand>
</feature>
<sequence length="400" mass="42120">MDKPRVVLGVSGGIAAYKACELLRRLTESGHDVRVVPTASALRFVGAATWSALSGHPVSSEVWTDVHEVPHVRIGQDADLVVVAPATADTLARAAHGLADDLLTNTLLTARCPVVFAPAMHTEMWEHPATRENVATLRRRGAVVIDPAVGRLTGADTGKGRLPEPGEIFEVCRRVLARGVQAPDLAGRHVVVSAGGTREPLDPVRYLGNRSSGKQGYALARTAAARGARVTLIEANTGMADPAGVDVVHVSTAVQLREAVLKAAPDADVVVMAAAVADFRPAVYAEGKIKKRDGQEPAPIALVRNPDILAEISAARAHPGQLVVGFAAETDDVLANGREKLRRKGCDLLVVNEVGERRTFGSEENEAVVLAADGTETPVPYGPKEGLADTVWDLVAARLG</sequence>
<dbReference type="GO" id="GO:0071513">
    <property type="term" value="C:phosphopantothenoylcysteine decarboxylase complex"/>
    <property type="evidence" value="ECO:0007669"/>
    <property type="project" value="TreeGrafter"/>
</dbReference>
<keyword evidence="3 4" id="KW-0288">FMN</keyword>
<comment type="similarity">
    <text evidence="3 4">In the N-terminal section; belongs to the HFCD (homo-oligomeric flavin containing Cys decarboxylase) superfamily.</text>
</comment>
<dbReference type="GO" id="GO:0010181">
    <property type="term" value="F:FMN binding"/>
    <property type="evidence" value="ECO:0007669"/>
    <property type="project" value="UniProtKB-UniRule"/>
</dbReference>
<accession>A0A2S1SSE7</accession>
<dbReference type="Pfam" id="PF02441">
    <property type="entry name" value="Flavoprotein"/>
    <property type="match status" value="1"/>
</dbReference>
<evidence type="ECO:0000259" key="5">
    <source>
        <dbReference type="Pfam" id="PF02441"/>
    </source>
</evidence>
<dbReference type="GO" id="GO:0046872">
    <property type="term" value="F:metal ion binding"/>
    <property type="evidence" value="ECO:0007669"/>
    <property type="project" value="UniProtKB-KW"/>
</dbReference>
<comment type="pathway">
    <text evidence="3 4">Cofactor biosynthesis; coenzyme A biosynthesis; CoA from (R)-pantothenate: step 3/5.</text>
</comment>
<feature type="binding site" evidence="3">
    <location>
        <position position="344"/>
    </location>
    <ligand>
        <name>CTP</name>
        <dbReference type="ChEBI" id="CHEBI:37563"/>
    </ligand>
</feature>
<keyword evidence="3" id="KW-0460">Magnesium</keyword>
<dbReference type="Proteomes" id="UP000244900">
    <property type="component" value="Chromosome"/>
</dbReference>
<keyword evidence="8" id="KW-1185">Reference proteome</keyword>
<evidence type="ECO:0000256" key="1">
    <source>
        <dbReference type="ARBA" id="ARBA00022793"/>
    </source>
</evidence>
<feature type="domain" description="Flavoprotein" evidence="5">
    <location>
        <begin position="5"/>
        <end position="173"/>
    </location>
</feature>
<dbReference type="Gene3D" id="3.40.50.1950">
    <property type="entry name" value="Flavin prenyltransferase-like"/>
    <property type="match status" value="1"/>
</dbReference>
<keyword evidence="3 4" id="KW-0285">Flavoprotein</keyword>
<dbReference type="Gene3D" id="3.40.50.10300">
    <property type="entry name" value="CoaB-like"/>
    <property type="match status" value="1"/>
</dbReference>
<comment type="cofactor">
    <cofactor evidence="3">
        <name>FMN</name>
        <dbReference type="ChEBI" id="CHEBI:58210"/>
    </cofactor>
    <text evidence="3">Binds 1 FMN per subunit.</text>
</comment>
<feature type="binding site" evidence="3">
    <location>
        <position position="340"/>
    </location>
    <ligand>
        <name>CTP</name>
        <dbReference type="ChEBI" id="CHEBI:37563"/>
    </ligand>
</feature>
<comment type="catalytic activity">
    <reaction evidence="3 4">
        <text>(R)-4'-phosphopantothenate + L-cysteine + CTP = N-[(R)-4-phosphopantothenoyl]-L-cysteine + CMP + diphosphate + H(+)</text>
        <dbReference type="Rhea" id="RHEA:19397"/>
        <dbReference type="ChEBI" id="CHEBI:10986"/>
        <dbReference type="ChEBI" id="CHEBI:15378"/>
        <dbReference type="ChEBI" id="CHEBI:33019"/>
        <dbReference type="ChEBI" id="CHEBI:35235"/>
        <dbReference type="ChEBI" id="CHEBI:37563"/>
        <dbReference type="ChEBI" id="CHEBI:59458"/>
        <dbReference type="ChEBI" id="CHEBI:60377"/>
        <dbReference type="EC" id="6.3.2.5"/>
    </reaction>
</comment>
<comment type="function">
    <text evidence="3">Catalyzes two sequential steps in the biosynthesis of coenzyme A. In the first step cysteine is conjugated to 4'-phosphopantothenate to form 4-phosphopantothenoylcysteine. In the second step the latter compound is decarboxylated to form 4'-phosphopantotheine.</text>
</comment>
<dbReference type="EMBL" id="CP029188">
    <property type="protein sequence ID" value="AWI29321.1"/>
    <property type="molecule type" value="Genomic_DNA"/>
</dbReference>
<evidence type="ECO:0000256" key="4">
    <source>
        <dbReference type="RuleBase" id="RU364078"/>
    </source>
</evidence>
<feature type="domain" description="DNA/pantothenate metabolism flavoprotein C-terminal" evidence="6">
    <location>
        <begin position="185"/>
        <end position="397"/>
    </location>
</feature>
<evidence type="ECO:0000313" key="8">
    <source>
        <dbReference type="Proteomes" id="UP000244900"/>
    </source>
</evidence>
<protein>
    <recommendedName>
        <fullName evidence="3">Coenzyme A biosynthesis bifunctional protein CoaBC</fullName>
    </recommendedName>
    <alternativeName>
        <fullName evidence="3">DNA/pantothenate metabolism flavoprotein</fullName>
    </alternativeName>
    <alternativeName>
        <fullName evidence="3">Phosphopantothenoylcysteine synthetase/decarboxylase</fullName>
        <shortName evidence="3">PPCS-PPCDC</shortName>
    </alternativeName>
    <domain>
        <recommendedName>
            <fullName evidence="3">Phosphopantothenoylcysteine decarboxylase</fullName>
            <shortName evidence="3">PPC decarboxylase</shortName>
            <shortName evidence="3">PPC-DC</shortName>
            <ecNumber evidence="3">4.1.1.36</ecNumber>
        </recommendedName>
        <alternativeName>
            <fullName evidence="3">CoaC</fullName>
        </alternativeName>
    </domain>
    <domain>
        <recommendedName>
            <fullName evidence="3">Phosphopantothenate--cysteine ligase</fullName>
            <ecNumber evidence="3">6.3.2.5</ecNumber>
        </recommendedName>
        <alternativeName>
            <fullName evidence="3">CoaB</fullName>
        </alternativeName>
        <alternativeName>
            <fullName evidence="3">Phosphopantothenoylcysteine synthetase</fullName>
            <shortName evidence="3">PPC synthetase</shortName>
            <shortName evidence="3">PPC-S</shortName>
        </alternativeName>
    </domain>
</protein>
<dbReference type="InterPro" id="IPR005252">
    <property type="entry name" value="CoaBC"/>
</dbReference>
<feature type="region of interest" description="Phosphopantothenate--cysteine ligase" evidence="3">
    <location>
        <begin position="190"/>
        <end position="400"/>
    </location>
</feature>
<evidence type="ECO:0000256" key="2">
    <source>
        <dbReference type="ARBA" id="ARBA00023239"/>
    </source>
</evidence>
<keyword evidence="3" id="KW-0479">Metal-binding</keyword>
<dbReference type="GO" id="GO:0004633">
    <property type="term" value="F:phosphopantothenoylcysteine decarboxylase activity"/>
    <property type="evidence" value="ECO:0007669"/>
    <property type="project" value="UniProtKB-UniRule"/>
</dbReference>
<feature type="binding site" evidence="3">
    <location>
        <position position="288"/>
    </location>
    <ligand>
        <name>CTP</name>
        <dbReference type="ChEBI" id="CHEBI:37563"/>
    </ligand>
</feature>
<dbReference type="KEGG" id="stir:DDW44_11370"/>
<dbReference type="PANTHER" id="PTHR14359:SF6">
    <property type="entry name" value="PHOSPHOPANTOTHENOYLCYSTEINE DECARBOXYLASE"/>
    <property type="match status" value="1"/>
</dbReference>
<dbReference type="InterPro" id="IPR007085">
    <property type="entry name" value="DNA/pantothenate-metab_flavo_C"/>
</dbReference>
<comment type="pathway">
    <text evidence="3 4">Cofactor biosynthesis; coenzyme A biosynthesis; CoA from (R)-pantothenate: step 2/5.</text>
</comment>
<comment type="cofactor">
    <cofactor evidence="3">
        <name>Mg(2+)</name>
        <dbReference type="ChEBI" id="CHEBI:18420"/>
    </cofactor>
</comment>
<dbReference type="RefSeq" id="WP_108906346.1">
    <property type="nucleotide sequence ID" value="NZ_CP029188.1"/>
</dbReference>
<comment type="catalytic activity">
    <reaction evidence="3 4">
        <text>N-[(R)-4-phosphopantothenoyl]-L-cysteine + H(+) = (R)-4'-phosphopantetheine + CO2</text>
        <dbReference type="Rhea" id="RHEA:16793"/>
        <dbReference type="ChEBI" id="CHEBI:15378"/>
        <dbReference type="ChEBI" id="CHEBI:16526"/>
        <dbReference type="ChEBI" id="CHEBI:59458"/>
        <dbReference type="ChEBI" id="CHEBI:61723"/>
        <dbReference type="EC" id="4.1.1.36"/>
    </reaction>
</comment>
<dbReference type="UniPathway" id="UPA00241">
    <property type="reaction ID" value="UER00353"/>
</dbReference>
<dbReference type="SUPFAM" id="SSF52507">
    <property type="entry name" value="Homo-oligomeric flavin-containing Cys decarboxylases, HFCD"/>
    <property type="match status" value="1"/>
</dbReference>